<proteinExistence type="predicted"/>
<feature type="transmembrane region" description="Helical" evidence="1">
    <location>
        <begin position="90"/>
        <end position="109"/>
    </location>
</feature>
<reference evidence="2" key="1">
    <citation type="submission" date="2020-02" db="EMBL/GenBank/DDBJ databases">
        <authorList>
            <person name="Meier V. D."/>
        </authorList>
    </citation>
    <scope>NUCLEOTIDE SEQUENCE</scope>
    <source>
        <strain evidence="2">AVDCRST_MAG44</strain>
    </source>
</reference>
<keyword evidence="1" id="KW-1133">Transmembrane helix</keyword>
<protein>
    <recommendedName>
        <fullName evidence="3">Transmembrane protein</fullName>
    </recommendedName>
</protein>
<keyword evidence="1" id="KW-0812">Transmembrane</keyword>
<feature type="transmembrane region" description="Helical" evidence="1">
    <location>
        <begin position="121"/>
        <end position="143"/>
    </location>
</feature>
<evidence type="ECO:0008006" key="3">
    <source>
        <dbReference type="Google" id="ProtNLM"/>
    </source>
</evidence>
<accession>A0A6J4SQG2</accession>
<dbReference type="AlphaFoldDB" id="A0A6J4SQG2"/>
<name>A0A6J4SQG2_9SPHN</name>
<dbReference type="EMBL" id="CADCVY010000063">
    <property type="protein sequence ID" value="CAA9502375.1"/>
    <property type="molecule type" value="Genomic_DNA"/>
</dbReference>
<keyword evidence="1" id="KW-0472">Membrane</keyword>
<gene>
    <name evidence="2" type="ORF">AVDCRST_MAG44-850</name>
</gene>
<feature type="transmembrane region" description="Helical" evidence="1">
    <location>
        <begin position="56"/>
        <end position="78"/>
    </location>
</feature>
<evidence type="ECO:0000313" key="2">
    <source>
        <dbReference type="EMBL" id="CAA9502375.1"/>
    </source>
</evidence>
<evidence type="ECO:0000256" key="1">
    <source>
        <dbReference type="SAM" id="Phobius"/>
    </source>
</evidence>
<organism evidence="2">
    <name type="scientific">uncultured Sphingomonas sp</name>
    <dbReference type="NCBI Taxonomy" id="158754"/>
    <lineage>
        <taxon>Bacteria</taxon>
        <taxon>Pseudomonadati</taxon>
        <taxon>Pseudomonadota</taxon>
        <taxon>Alphaproteobacteria</taxon>
        <taxon>Sphingomonadales</taxon>
        <taxon>Sphingomonadaceae</taxon>
        <taxon>Sphingomonas</taxon>
        <taxon>environmental samples</taxon>
    </lineage>
</organism>
<sequence length="157" mass="16876">MIFRILRAGVAGAVAWWAGLMLLFGAAQSVLADPALQSAKLDAIYSMPPPPRVAEQPWLLPAGILAIAMVHAATFAYLRPALPVGLVRRGLAFGAVSWALLVPWFEFYLPWNLMLEPGLLVLLEMTVWAGILALVGLAISFAFGRGSQRSESGDMAM</sequence>